<sequence>MARVVALVGYPVKGCAGMAVSDVGVTPAGLEHDRSFMVVDEDGVFRSQRRDPGLALIAPDITDDGARLTLRAPDVPALSLDVDTTGARRAVELFGAPLRGIDQGAAVAEWLSAVLGVPSRLVRVPPEHDRVTSGETESASGYADSSAIHLLSTASLNVLDRRLAARGHDPVPTNRFRPNIVVDGWADAHAEDRVRLLTVGETELAFTKLAIRCAVTTVEQETGSRAGPEPLRTLATYRRMPDGIALGVKFAVRRPGKLSVGDEVVVVTWRD</sequence>
<dbReference type="Pfam" id="PF03476">
    <property type="entry name" value="MOSC_N"/>
    <property type="match status" value="1"/>
</dbReference>
<dbReference type="AlphaFoldDB" id="A0A934QLJ5"/>
<dbReference type="PANTHER" id="PTHR14237:SF19">
    <property type="entry name" value="MITOCHONDRIAL AMIDOXIME REDUCING COMPONENT 1"/>
    <property type="match status" value="1"/>
</dbReference>
<name>A0A934QLJ5_9PSEU</name>
<feature type="domain" description="MOSC" evidence="1">
    <location>
        <begin position="119"/>
        <end position="267"/>
    </location>
</feature>
<dbReference type="PANTHER" id="PTHR14237">
    <property type="entry name" value="MOLYBDOPTERIN COFACTOR SULFURASE MOSC"/>
    <property type="match status" value="1"/>
</dbReference>
<dbReference type="Proteomes" id="UP000635245">
    <property type="component" value="Unassembled WGS sequence"/>
</dbReference>
<protein>
    <submittedName>
        <fullName evidence="2">MOSC N-terminal beta barrel domain-containing protein</fullName>
    </submittedName>
</protein>
<gene>
    <name evidence="2" type="ORF">JHE00_01320</name>
</gene>
<accession>A0A934QLJ5</accession>
<dbReference type="GO" id="GO:0030151">
    <property type="term" value="F:molybdenum ion binding"/>
    <property type="evidence" value="ECO:0007669"/>
    <property type="project" value="InterPro"/>
</dbReference>
<dbReference type="SUPFAM" id="SSF141673">
    <property type="entry name" value="MOSC N-terminal domain-like"/>
    <property type="match status" value="1"/>
</dbReference>
<comment type="caution">
    <text evidence="2">The sequence shown here is derived from an EMBL/GenBank/DDBJ whole genome shotgun (WGS) entry which is preliminary data.</text>
</comment>
<dbReference type="SUPFAM" id="SSF50800">
    <property type="entry name" value="PK beta-barrel domain-like"/>
    <property type="match status" value="1"/>
</dbReference>
<evidence type="ECO:0000313" key="3">
    <source>
        <dbReference type="Proteomes" id="UP000635245"/>
    </source>
</evidence>
<dbReference type="InterPro" id="IPR011037">
    <property type="entry name" value="Pyrv_Knase-like_insert_dom_sf"/>
</dbReference>
<keyword evidence="3" id="KW-1185">Reference proteome</keyword>
<dbReference type="Pfam" id="PF03473">
    <property type="entry name" value="MOSC"/>
    <property type="match status" value="1"/>
</dbReference>
<evidence type="ECO:0000259" key="1">
    <source>
        <dbReference type="PROSITE" id="PS51340"/>
    </source>
</evidence>
<dbReference type="EMBL" id="JAENJH010000001">
    <property type="protein sequence ID" value="MBK1782947.1"/>
    <property type="molecule type" value="Genomic_DNA"/>
</dbReference>
<dbReference type="GO" id="GO:0003824">
    <property type="term" value="F:catalytic activity"/>
    <property type="evidence" value="ECO:0007669"/>
    <property type="project" value="InterPro"/>
</dbReference>
<reference evidence="2" key="1">
    <citation type="submission" date="2020-12" db="EMBL/GenBank/DDBJ databases">
        <title>Prauserella sp. ASG 168, a novel actinomycete isolated from cave rock.</title>
        <authorList>
            <person name="Suriyachadkun C."/>
        </authorList>
    </citation>
    <scope>NUCLEOTIDE SEQUENCE</scope>
    <source>
        <strain evidence="2">ASG 168</strain>
    </source>
</reference>
<dbReference type="GO" id="GO:0030170">
    <property type="term" value="F:pyridoxal phosphate binding"/>
    <property type="evidence" value="ECO:0007669"/>
    <property type="project" value="InterPro"/>
</dbReference>
<evidence type="ECO:0000313" key="2">
    <source>
        <dbReference type="EMBL" id="MBK1782947.1"/>
    </source>
</evidence>
<organism evidence="2 3">
    <name type="scientific">Prauserella cavernicola</name>
    <dbReference type="NCBI Taxonomy" id="2800127"/>
    <lineage>
        <taxon>Bacteria</taxon>
        <taxon>Bacillati</taxon>
        <taxon>Actinomycetota</taxon>
        <taxon>Actinomycetes</taxon>
        <taxon>Pseudonocardiales</taxon>
        <taxon>Pseudonocardiaceae</taxon>
        <taxon>Prauserella</taxon>
    </lineage>
</organism>
<dbReference type="RefSeq" id="WP_200313895.1">
    <property type="nucleotide sequence ID" value="NZ_JAENJH010000001.1"/>
</dbReference>
<dbReference type="InterPro" id="IPR005303">
    <property type="entry name" value="MOCOS_middle"/>
</dbReference>
<dbReference type="PROSITE" id="PS51340">
    <property type="entry name" value="MOSC"/>
    <property type="match status" value="1"/>
</dbReference>
<proteinExistence type="predicted"/>
<dbReference type="InterPro" id="IPR005302">
    <property type="entry name" value="MoCF_Sase_C"/>
</dbReference>
<dbReference type="Gene3D" id="2.40.33.20">
    <property type="entry name" value="PK beta-barrel domain-like"/>
    <property type="match status" value="1"/>
</dbReference>